<sequence length="225" mass="25637">MPGENQDSLSSGTVRVIFKQNIPTVLMAVILLLSLIRLLILYHFGSKWPAYKIDHAVGTTSCILFAVLLGLFWSERSPVWSRVLLWFSIILPPLQVFLRINSQQRQYEGAPRILLILARMLVTFSIVATLAVALVGAFVKESVHPGGLFILCVDYFAAAMWYWWPLQHETERQTTFRRTSYYLAVLTLILLVVAIVGNLRVSWIIALETQLITIFIWASLDRFVV</sequence>
<keyword evidence="3" id="KW-1185">Reference proteome</keyword>
<name>A0AAD6CUF2_9EURO</name>
<comment type="caution">
    <text evidence="2">The sequence shown here is derived from an EMBL/GenBank/DDBJ whole genome shotgun (WGS) entry which is preliminary data.</text>
</comment>
<evidence type="ECO:0000313" key="2">
    <source>
        <dbReference type="EMBL" id="KAJ5537471.1"/>
    </source>
</evidence>
<feature type="transmembrane region" description="Helical" evidence="1">
    <location>
        <begin position="113"/>
        <end position="139"/>
    </location>
</feature>
<organism evidence="2 3">
    <name type="scientific">Penicillium frequentans</name>
    <dbReference type="NCBI Taxonomy" id="3151616"/>
    <lineage>
        <taxon>Eukaryota</taxon>
        <taxon>Fungi</taxon>
        <taxon>Dikarya</taxon>
        <taxon>Ascomycota</taxon>
        <taxon>Pezizomycotina</taxon>
        <taxon>Eurotiomycetes</taxon>
        <taxon>Eurotiomycetidae</taxon>
        <taxon>Eurotiales</taxon>
        <taxon>Aspergillaceae</taxon>
        <taxon>Penicillium</taxon>
    </lineage>
</organism>
<dbReference type="AlphaFoldDB" id="A0AAD6CUF2"/>
<proteinExistence type="predicted"/>
<reference evidence="2 3" key="1">
    <citation type="journal article" date="2023" name="IMA Fungus">
        <title>Comparative genomic study of the Penicillium genus elucidates a diverse pangenome and 15 lateral gene transfer events.</title>
        <authorList>
            <person name="Petersen C."/>
            <person name="Sorensen T."/>
            <person name="Nielsen M.R."/>
            <person name="Sondergaard T.E."/>
            <person name="Sorensen J.L."/>
            <person name="Fitzpatrick D.A."/>
            <person name="Frisvad J.C."/>
            <person name="Nielsen K.L."/>
        </authorList>
    </citation>
    <scope>NUCLEOTIDE SEQUENCE [LARGE SCALE GENOMIC DNA]</scope>
    <source>
        <strain evidence="2 3">IBT 35679</strain>
    </source>
</reference>
<keyword evidence="1" id="KW-0472">Membrane</keyword>
<feature type="transmembrane region" description="Helical" evidence="1">
    <location>
        <begin position="25"/>
        <end position="44"/>
    </location>
</feature>
<dbReference type="EMBL" id="JAQIZZ010000006">
    <property type="protein sequence ID" value="KAJ5537471.1"/>
    <property type="molecule type" value="Genomic_DNA"/>
</dbReference>
<accession>A0AAD6CUF2</accession>
<dbReference type="Proteomes" id="UP001220324">
    <property type="component" value="Unassembled WGS sequence"/>
</dbReference>
<feature type="transmembrane region" description="Helical" evidence="1">
    <location>
        <begin position="79"/>
        <end position="101"/>
    </location>
</feature>
<feature type="transmembrane region" description="Helical" evidence="1">
    <location>
        <begin position="56"/>
        <end position="73"/>
    </location>
</feature>
<feature type="transmembrane region" description="Helical" evidence="1">
    <location>
        <begin position="145"/>
        <end position="164"/>
    </location>
</feature>
<feature type="transmembrane region" description="Helical" evidence="1">
    <location>
        <begin position="203"/>
        <end position="220"/>
    </location>
</feature>
<protein>
    <submittedName>
        <fullName evidence="2">Uncharacterized protein</fullName>
    </submittedName>
</protein>
<gene>
    <name evidence="2" type="ORF">N7494_006950</name>
</gene>
<evidence type="ECO:0000313" key="3">
    <source>
        <dbReference type="Proteomes" id="UP001220324"/>
    </source>
</evidence>
<feature type="transmembrane region" description="Helical" evidence="1">
    <location>
        <begin position="180"/>
        <end position="197"/>
    </location>
</feature>
<evidence type="ECO:0000256" key="1">
    <source>
        <dbReference type="SAM" id="Phobius"/>
    </source>
</evidence>
<keyword evidence="1" id="KW-0812">Transmembrane</keyword>
<keyword evidence="1" id="KW-1133">Transmembrane helix</keyword>